<dbReference type="OrthoDB" id="1658724at2759"/>
<dbReference type="GO" id="GO:0016020">
    <property type="term" value="C:membrane"/>
    <property type="evidence" value="ECO:0007669"/>
    <property type="project" value="UniProtKB-SubCell"/>
</dbReference>
<dbReference type="GO" id="GO:0005506">
    <property type="term" value="F:iron ion binding"/>
    <property type="evidence" value="ECO:0007669"/>
    <property type="project" value="InterPro"/>
</dbReference>
<feature type="domain" description="Fatty acid hydroxylase" evidence="6">
    <location>
        <begin position="138"/>
        <end position="274"/>
    </location>
</feature>
<protein>
    <submittedName>
        <fullName evidence="7">C-4 sterol methyl oxidase</fullName>
    </submittedName>
</protein>
<keyword evidence="2" id="KW-0812">Transmembrane</keyword>
<comment type="subcellular location">
    <subcellularLocation>
        <location evidence="1">Membrane</location>
    </subcellularLocation>
</comment>
<evidence type="ECO:0000256" key="5">
    <source>
        <dbReference type="SAM" id="MobiDB-lite"/>
    </source>
</evidence>
<evidence type="ECO:0000256" key="3">
    <source>
        <dbReference type="ARBA" id="ARBA00022989"/>
    </source>
</evidence>
<evidence type="ECO:0000256" key="1">
    <source>
        <dbReference type="ARBA" id="ARBA00004370"/>
    </source>
</evidence>
<dbReference type="RefSeq" id="XP_043047718.1">
    <property type="nucleotide sequence ID" value="XM_043193292.1"/>
</dbReference>
<keyword evidence="4" id="KW-0472">Membrane</keyword>
<sequence>MSNFPVSNSTSFFQAYANFNQLDNLNILEKVWGAYYYYINNDLFATGLLIFCLHEFMYFGRSVPWAIIDRVPYFRKYKIQDTKLPSNQEQWECMKSVLTSHFLVEAFPIWFFHPLCERIDIKFQVPFPPVTTVLTQLAIFFVLEDAWHYWLHRGLHYGVFYKYIHKQHHRYAAPFGLTAEYAHPIEVALLGFGTVGIPVIYCYFTRNLHLFTICLWITLRLFQAVDAHSGYEFPWSLHHFLPFWAGADHHDEHHHHFIGSYASSFRWWDYVLDTEAGPKPHKAREDRMKAKAEVNAKKAQ</sequence>
<keyword evidence="8" id="KW-1185">Reference proteome</keyword>
<evidence type="ECO:0000313" key="7">
    <source>
        <dbReference type="EMBL" id="KAG7192167.1"/>
    </source>
</evidence>
<dbReference type="GO" id="GO:0008610">
    <property type="term" value="P:lipid biosynthetic process"/>
    <property type="evidence" value="ECO:0007669"/>
    <property type="project" value="InterPro"/>
</dbReference>
<dbReference type="InterPro" id="IPR006694">
    <property type="entry name" value="Fatty_acid_hydroxylase"/>
</dbReference>
<feature type="region of interest" description="Disordered" evidence="5">
    <location>
        <begin position="277"/>
        <end position="300"/>
    </location>
</feature>
<feature type="compositionally biased region" description="Basic and acidic residues" evidence="5">
    <location>
        <begin position="283"/>
        <end position="300"/>
    </location>
</feature>
<dbReference type="Pfam" id="PF04116">
    <property type="entry name" value="FA_hydroxylase"/>
    <property type="match status" value="1"/>
</dbReference>
<reference evidence="7" key="1">
    <citation type="submission" date="2021-03" db="EMBL/GenBank/DDBJ databases">
        <authorList>
            <person name="Palmer J.M."/>
        </authorList>
    </citation>
    <scope>NUCLEOTIDE SEQUENCE</scope>
    <source>
        <strain evidence="7">ARV_011</strain>
    </source>
</reference>
<name>A0A9P7V6S2_9ASCO</name>
<accession>A0A9P7V6S2</accession>
<dbReference type="InterPro" id="IPR050307">
    <property type="entry name" value="Sterol_Desaturase_Related"/>
</dbReference>
<comment type="caution">
    <text evidence="7">The sequence shown here is derived from an EMBL/GenBank/DDBJ whole genome shotgun (WGS) entry which is preliminary data.</text>
</comment>
<evidence type="ECO:0000313" key="8">
    <source>
        <dbReference type="Proteomes" id="UP000790833"/>
    </source>
</evidence>
<dbReference type="EMBL" id="JAHMUF010000020">
    <property type="protein sequence ID" value="KAG7192167.1"/>
    <property type="molecule type" value="Genomic_DNA"/>
</dbReference>
<dbReference type="AlphaFoldDB" id="A0A9P7V6S2"/>
<evidence type="ECO:0000256" key="2">
    <source>
        <dbReference type="ARBA" id="ARBA00022692"/>
    </source>
</evidence>
<gene>
    <name evidence="7" type="primary">ERG25_1</name>
    <name evidence="7" type="ORF">KQ657_002533</name>
</gene>
<dbReference type="GeneID" id="66115907"/>
<evidence type="ECO:0000256" key="4">
    <source>
        <dbReference type="ARBA" id="ARBA00023136"/>
    </source>
</evidence>
<dbReference type="Proteomes" id="UP000790833">
    <property type="component" value="Unassembled WGS sequence"/>
</dbReference>
<proteinExistence type="predicted"/>
<organism evidence="7 8">
    <name type="scientific">Scheffersomyces spartinae</name>
    <dbReference type="NCBI Taxonomy" id="45513"/>
    <lineage>
        <taxon>Eukaryota</taxon>
        <taxon>Fungi</taxon>
        <taxon>Dikarya</taxon>
        <taxon>Ascomycota</taxon>
        <taxon>Saccharomycotina</taxon>
        <taxon>Pichiomycetes</taxon>
        <taxon>Debaryomycetaceae</taxon>
        <taxon>Scheffersomyces</taxon>
    </lineage>
</organism>
<dbReference type="PANTHER" id="PTHR11863">
    <property type="entry name" value="STEROL DESATURASE"/>
    <property type="match status" value="1"/>
</dbReference>
<evidence type="ECO:0000259" key="6">
    <source>
        <dbReference type="Pfam" id="PF04116"/>
    </source>
</evidence>
<keyword evidence="3" id="KW-1133">Transmembrane helix</keyword>
<dbReference type="GO" id="GO:0016491">
    <property type="term" value="F:oxidoreductase activity"/>
    <property type="evidence" value="ECO:0007669"/>
    <property type="project" value="InterPro"/>
</dbReference>